<dbReference type="InParanoid" id="A0A1E7EKI1"/>
<accession>A0A1E7EKI1</accession>
<dbReference type="Proteomes" id="UP000095751">
    <property type="component" value="Unassembled WGS sequence"/>
</dbReference>
<evidence type="ECO:0000313" key="1">
    <source>
        <dbReference type="EMBL" id="OEU06441.1"/>
    </source>
</evidence>
<proteinExistence type="predicted"/>
<organism evidence="1 2">
    <name type="scientific">Fragilariopsis cylindrus CCMP1102</name>
    <dbReference type="NCBI Taxonomy" id="635003"/>
    <lineage>
        <taxon>Eukaryota</taxon>
        <taxon>Sar</taxon>
        <taxon>Stramenopiles</taxon>
        <taxon>Ochrophyta</taxon>
        <taxon>Bacillariophyta</taxon>
        <taxon>Bacillariophyceae</taxon>
        <taxon>Bacillariophycidae</taxon>
        <taxon>Bacillariales</taxon>
        <taxon>Bacillariaceae</taxon>
        <taxon>Fragilariopsis</taxon>
    </lineage>
</organism>
<sequence length="251" mass="28938">MTLSLRGVRNLALNNNYEEIACNENSCVVSFRRGSAQSSTRINVYYSTGTVGSCLHHPNRGKTQLIRRNISSLVLLKNIFENPRAHTREGYYTRKSIQQQWKNIWTDTFQVDSARRWLYAGAATGLVKKERERNIITEICTKWDTISWNRDSLPSHQRTRHGCAFQEAHAGDAMALQRLFMSLRKVMRLELAAWFLSRNQEGVVFTNLNVEPFHAQSRYHHPLHFAHIEYGQLNYPQTKGMCNHCGVLSPG</sequence>
<dbReference type="OrthoDB" id="509720at2759"/>
<reference evidence="1 2" key="1">
    <citation type="submission" date="2016-09" db="EMBL/GenBank/DDBJ databases">
        <title>Extensive genetic diversity and differential bi-allelic expression allows diatom success in the polar Southern Ocean.</title>
        <authorList>
            <consortium name="DOE Joint Genome Institute"/>
            <person name="Mock T."/>
            <person name="Otillar R.P."/>
            <person name="Strauss J."/>
            <person name="Dupont C."/>
            <person name="Frickenhaus S."/>
            <person name="Maumus F."/>
            <person name="Mcmullan M."/>
            <person name="Sanges R."/>
            <person name="Schmutz J."/>
            <person name="Toseland A."/>
            <person name="Valas R."/>
            <person name="Veluchamy A."/>
            <person name="Ward B.J."/>
            <person name="Allen A."/>
            <person name="Barry K."/>
            <person name="Falciatore A."/>
            <person name="Ferrante M."/>
            <person name="Fortunato A.E."/>
            <person name="Gloeckner G."/>
            <person name="Gruber A."/>
            <person name="Hipkin R."/>
            <person name="Janech M."/>
            <person name="Kroth P."/>
            <person name="Leese F."/>
            <person name="Lindquist E."/>
            <person name="Lyon B.R."/>
            <person name="Martin J."/>
            <person name="Mayer C."/>
            <person name="Parker M."/>
            <person name="Quesneville H."/>
            <person name="Raymond J."/>
            <person name="Uhlig C."/>
            <person name="Valentin K.U."/>
            <person name="Worden A.Z."/>
            <person name="Armbrust E.V."/>
            <person name="Bowler C."/>
            <person name="Green B."/>
            <person name="Moulton V."/>
            <person name="Van Oosterhout C."/>
            <person name="Grigoriev I."/>
        </authorList>
    </citation>
    <scope>NUCLEOTIDE SEQUENCE [LARGE SCALE GENOMIC DNA]</scope>
    <source>
        <strain evidence="1 2">CCMP1102</strain>
    </source>
</reference>
<name>A0A1E7EKI1_9STRA</name>
<protein>
    <submittedName>
        <fullName evidence="1">Uncharacterized protein</fullName>
    </submittedName>
</protein>
<keyword evidence="2" id="KW-1185">Reference proteome</keyword>
<dbReference type="KEGG" id="fcy:FRACYDRAFT_254458"/>
<evidence type="ECO:0000313" key="2">
    <source>
        <dbReference type="Proteomes" id="UP000095751"/>
    </source>
</evidence>
<gene>
    <name evidence="1" type="ORF">FRACYDRAFT_254458</name>
</gene>
<dbReference type="EMBL" id="KV784408">
    <property type="protein sequence ID" value="OEU06441.1"/>
    <property type="molecule type" value="Genomic_DNA"/>
</dbReference>
<dbReference type="AlphaFoldDB" id="A0A1E7EKI1"/>